<reference evidence="2" key="1">
    <citation type="submission" date="2014-09" db="EMBL/GenBank/DDBJ databases">
        <authorList>
            <person name="Mudge J."/>
            <person name="Ramaraj T."/>
            <person name="Lindquist I.E."/>
            <person name="Bharti A.K."/>
            <person name="Sundararajan A."/>
            <person name="Cameron C.T."/>
            <person name="Woodward J.E."/>
            <person name="May G.D."/>
            <person name="Brubaker C."/>
            <person name="Broadhvest J."/>
            <person name="Wilkins T.A."/>
        </authorList>
    </citation>
    <scope>NUCLEOTIDE SEQUENCE</scope>
    <source>
        <strain evidence="2">cv. AKA8401</strain>
    </source>
</reference>
<evidence type="ECO:0000313" key="2">
    <source>
        <dbReference type="Proteomes" id="UP000032142"/>
    </source>
</evidence>
<proteinExistence type="predicted"/>
<evidence type="ECO:0000313" key="1">
    <source>
        <dbReference type="EMBL" id="KHG16195.1"/>
    </source>
</evidence>
<gene>
    <name evidence="1" type="ORF">F383_06819</name>
</gene>
<accession>A0A0B0NTM1</accession>
<keyword evidence="2" id="KW-1185">Reference proteome</keyword>
<dbReference type="AlphaFoldDB" id="A0A0B0NTM1"/>
<organism evidence="1 2">
    <name type="scientific">Gossypium arboreum</name>
    <name type="common">Tree cotton</name>
    <name type="synonym">Gossypium nanking</name>
    <dbReference type="NCBI Taxonomy" id="29729"/>
    <lineage>
        <taxon>Eukaryota</taxon>
        <taxon>Viridiplantae</taxon>
        <taxon>Streptophyta</taxon>
        <taxon>Embryophyta</taxon>
        <taxon>Tracheophyta</taxon>
        <taxon>Spermatophyta</taxon>
        <taxon>Magnoliopsida</taxon>
        <taxon>eudicotyledons</taxon>
        <taxon>Gunneridae</taxon>
        <taxon>Pentapetalae</taxon>
        <taxon>rosids</taxon>
        <taxon>malvids</taxon>
        <taxon>Malvales</taxon>
        <taxon>Malvaceae</taxon>
        <taxon>Malvoideae</taxon>
        <taxon>Gossypium</taxon>
    </lineage>
</organism>
<dbReference type="EMBL" id="KN405671">
    <property type="protein sequence ID" value="KHG16195.1"/>
    <property type="molecule type" value="Genomic_DNA"/>
</dbReference>
<dbReference type="Proteomes" id="UP000032142">
    <property type="component" value="Unassembled WGS sequence"/>
</dbReference>
<name>A0A0B0NTM1_GOSAR</name>
<protein>
    <submittedName>
        <fullName evidence="1">Uncharacterized protein</fullName>
    </submittedName>
</protein>
<sequence length="38" mass="4297">MIIMISDDLIITSIPIPFLILVPLNFSRILDGYSIVHL</sequence>